<evidence type="ECO:0000256" key="6">
    <source>
        <dbReference type="ARBA" id="ARBA00023136"/>
    </source>
</evidence>
<evidence type="ECO:0000313" key="10">
    <source>
        <dbReference type="Proteomes" id="UP000184693"/>
    </source>
</evidence>
<dbReference type="AlphaFoldDB" id="A0A1N6FF73"/>
<evidence type="ECO:0000256" key="5">
    <source>
        <dbReference type="ARBA" id="ARBA00022692"/>
    </source>
</evidence>
<dbReference type="InterPro" id="IPR003423">
    <property type="entry name" value="OMP_efflux"/>
</dbReference>
<dbReference type="InterPro" id="IPR051906">
    <property type="entry name" value="TolC-like"/>
</dbReference>
<dbReference type="Pfam" id="PF02321">
    <property type="entry name" value="OEP"/>
    <property type="match status" value="2"/>
</dbReference>
<dbReference type="SUPFAM" id="SSF56954">
    <property type="entry name" value="Outer membrane efflux proteins (OEP)"/>
    <property type="match status" value="1"/>
</dbReference>
<evidence type="ECO:0000313" key="9">
    <source>
        <dbReference type="EMBL" id="SIN93890.1"/>
    </source>
</evidence>
<keyword evidence="6" id="KW-0472">Membrane</keyword>
<gene>
    <name evidence="9" type="ORF">SAMN05444168_1518</name>
</gene>
<dbReference type="InterPro" id="IPR010130">
    <property type="entry name" value="T1SS_OMP_TolC"/>
</dbReference>
<comment type="similarity">
    <text evidence="2">Belongs to the outer membrane factor (OMF) (TC 1.B.17) family.</text>
</comment>
<reference evidence="9 10" key="1">
    <citation type="submission" date="2016-11" db="EMBL/GenBank/DDBJ databases">
        <authorList>
            <person name="Jaros S."/>
            <person name="Januszkiewicz K."/>
            <person name="Wedrychowicz H."/>
        </authorList>
    </citation>
    <scope>NUCLEOTIDE SEQUENCE [LARGE SCALE GENOMIC DNA]</scope>
    <source>
        <strain evidence="9 10">GAS86</strain>
    </source>
</reference>
<evidence type="ECO:0000256" key="2">
    <source>
        <dbReference type="ARBA" id="ARBA00007613"/>
    </source>
</evidence>
<comment type="subcellular location">
    <subcellularLocation>
        <location evidence="1">Cell outer membrane</location>
    </subcellularLocation>
</comment>
<keyword evidence="4" id="KW-1134">Transmembrane beta strand</keyword>
<accession>A0A1N6FF73</accession>
<dbReference type="RefSeq" id="WP_074263713.1">
    <property type="nucleotide sequence ID" value="NZ_FSRM01000001.1"/>
</dbReference>
<evidence type="ECO:0000256" key="7">
    <source>
        <dbReference type="ARBA" id="ARBA00023237"/>
    </source>
</evidence>
<protein>
    <submittedName>
        <fullName evidence="9">Outer membrane protein</fullName>
    </submittedName>
</protein>
<dbReference type="EMBL" id="FSRM01000001">
    <property type="protein sequence ID" value="SIN93890.1"/>
    <property type="molecule type" value="Genomic_DNA"/>
</dbReference>
<proteinExistence type="inferred from homology"/>
<dbReference type="NCBIfam" id="TIGR01844">
    <property type="entry name" value="type_I_sec_TolC"/>
    <property type="match status" value="1"/>
</dbReference>
<evidence type="ECO:0000256" key="4">
    <source>
        <dbReference type="ARBA" id="ARBA00022452"/>
    </source>
</evidence>
<dbReference type="GO" id="GO:0009279">
    <property type="term" value="C:cell outer membrane"/>
    <property type="evidence" value="ECO:0007669"/>
    <property type="project" value="UniProtKB-SubCell"/>
</dbReference>
<evidence type="ECO:0000256" key="1">
    <source>
        <dbReference type="ARBA" id="ARBA00004442"/>
    </source>
</evidence>
<keyword evidence="3" id="KW-0813">Transport</keyword>
<dbReference type="OrthoDB" id="9813458at2"/>
<evidence type="ECO:0000256" key="8">
    <source>
        <dbReference type="SAM" id="SignalP"/>
    </source>
</evidence>
<dbReference type="GO" id="GO:0015562">
    <property type="term" value="F:efflux transmembrane transporter activity"/>
    <property type="evidence" value="ECO:0007669"/>
    <property type="project" value="InterPro"/>
</dbReference>
<dbReference type="GO" id="GO:0015288">
    <property type="term" value="F:porin activity"/>
    <property type="evidence" value="ECO:0007669"/>
    <property type="project" value="TreeGrafter"/>
</dbReference>
<dbReference type="Proteomes" id="UP000184693">
    <property type="component" value="Unassembled WGS sequence"/>
</dbReference>
<feature type="signal peptide" evidence="8">
    <location>
        <begin position="1"/>
        <end position="26"/>
    </location>
</feature>
<dbReference type="PANTHER" id="PTHR30026">
    <property type="entry name" value="OUTER MEMBRANE PROTEIN TOLC"/>
    <property type="match status" value="1"/>
</dbReference>
<keyword evidence="7" id="KW-0998">Cell outer membrane</keyword>
<feature type="chain" id="PRO_5012545848" evidence="8">
    <location>
        <begin position="27"/>
        <end position="448"/>
    </location>
</feature>
<keyword evidence="5" id="KW-0812">Transmembrane</keyword>
<dbReference type="GO" id="GO:1990281">
    <property type="term" value="C:efflux pump complex"/>
    <property type="evidence" value="ECO:0007669"/>
    <property type="project" value="TreeGrafter"/>
</dbReference>
<sequence length="448" mass="48290">MNRRTLLAASIAAMAALLGHVSPACAVDLLSVVEQASDHDADLAAMRAASRAAQQAVPKARAGLLPQVGGGWGRAYNSTAIDGLPRTAYWQNGWTVSLTQPIFDWSRWTTYRQASFVEARGVVEVARAQQVLILRAARAYFDELAAEDEVARAVDYNAALDAHMHQLQRRQSAGEATVIDLQEAEAGMEQAQLQLADARNDLLLKRIAIEQLTGQPFSALSRLSDEARLPRLEPDNGEAWAAQAEAHDYAVQLKQIDRRIAELDVEKARAAYYPTVNLTATHSPAGAAAGYSGPTTTSTAMLSISIPIFEGGETEAKLDESAALEDKAQNELLSATRQAGGTARENCARFLAGAARIESLSRLLQTSRAAVAATQMGYRVGSRTSSDVLRTVDVFYATRRDLIHARYDILLALLQLKDVTASLTTDEVAQVNSLLLPADVPQASPSVR</sequence>
<evidence type="ECO:0000256" key="3">
    <source>
        <dbReference type="ARBA" id="ARBA00022448"/>
    </source>
</evidence>
<name>A0A1N6FF73_9BURK</name>
<organism evidence="9 10">
    <name type="scientific">Paraburkholderia phenazinium</name>
    <dbReference type="NCBI Taxonomy" id="60549"/>
    <lineage>
        <taxon>Bacteria</taxon>
        <taxon>Pseudomonadati</taxon>
        <taxon>Pseudomonadota</taxon>
        <taxon>Betaproteobacteria</taxon>
        <taxon>Burkholderiales</taxon>
        <taxon>Burkholderiaceae</taxon>
        <taxon>Paraburkholderia</taxon>
    </lineage>
</organism>
<dbReference type="Gene3D" id="1.20.1600.10">
    <property type="entry name" value="Outer membrane efflux proteins (OEP)"/>
    <property type="match status" value="1"/>
</dbReference>
<keyword evidence="8" id="KW-0732">Signal</keyword>
<dbReference type="PANTHER" id="PTHR30026:SF20">
    <property type="entry name" value="OUTER MEMBRANE PROTEIN TOLC"/>
    <property type="match status" value="1"/>
</dbReference>